<proteinExistence type="predicted"/>
<dbReference type="EMBL" id="CADCUH010000036">
    <property type="protein sequence ID" value="CAA9326174.1"/>
    <property type="molecule type" value="Genomic_DNA"/>
</dbReference>
<feature type="region of interest" description="Disordered" evidence="1">
    <location>
        <begin position="189"/>
        <end position="249"/>
    </location>
</feature>
<feature type="compositionally biased region" description="Basic and acidic residues" evidence="1">
    <location>
        <begin position="32"/>
        <end position="45"/>
    </location>
</feature>
<feature type="non-terminal residue" evidence="2">
    <location>
        <position position="249"/>
    </location>
</feature>
<feature type="non-terminal residue" evidence="2">
    <location>
        <position position="1"/>
    </location>
</feature>
<evidence type="ECO:0000256" key="1">
    <source>
        <dbReference type="SAM" id="MobiDB-lite"/>
    </source>
</evidence>
<accession>A0A6J4LDQ1</accession>
<gene>
    <name evidence="2" type="ORF">AVDCRST_MAG36-681</name>
</gene>
<name>A0A6J4LDQ1_9ACTN</name>
<feature type="region of interest" description="Disordered" evidence="1">
    <location>
        <begin position="1"/>
        <end position="169"/>
    </location>
</feature>
<feature type="compositionally biased region" description="Gly residues" evidence="1">
    <location>
        <begin position="239"/>
        <end position="249"/>
    </location>
</feature>
<feature type="compositionally biased region" description="Basic and acidic residues" evidence="1">
    <location>
        <begin position="54"/>
        <end position="63"/>
    </location>
</feature>
<feature type="compositionally biased region" description="Basic residues" evidence="1">
    <location>
        <begin position="120"/>
        <end position="140"/>
    </location>
</feature>
<feature type="compositionally biased region" description="Basic residues" evidence="1">
    <location>
        <begin position="228"/>
        <end position="237"/>
    </location>
</feature>
<reference evidence="2" key="1">
    <citation type="submission" date="2020-02" db="EMBL/GenBank/DDBJ databases">
        <authorList>
            <person name="Meier V. D."/>
        </authorList>
    </citation>
    <scope>NUCLEOTIDE SEQUENCE</scope>
    <source>
        <strain evidence="2">AVDCRST_MAG36</strain>
    </source>
</reference>
<organism evidence="2">
    <name type="scientific">uncultured Nocardioidaceae bacterium</name>
    <dbReference type="NCBI Taxonomy" id="253824"/>
    <lineage>
        <taxon>Bacteria</taxon>
        <taxon>Bacillati</taxon>
        <taxon>Actinomycetota</taxon>
        <taxon>Actinomycetes</taxon>
        <taxon>Propionibacteriales</taxon>
        <taxon>Nocardioidaceae</taxon>
        <taxon>environmental samples</taxon>
    </lineage>
</organism>
<dbReference type="AlphaFoldDB" id="A0A6J4LDQ1"/>
<feature type="compositionally biased region" description="Basic and acidic residues" evidence="1">
    <location>
        <begin position="207"/>
        <end position="216"/>
    </location>
</feature>
<protein>
    <submittedName>
        <fullName evidence="2">Sortase (Surface protein transpeptidase)</fullName>
    </submittedName>
</protein>
<feature type="compositionally biased region" description="Basic residues" evidence="1">
    <location>
        <begin position="14"/>
        <end position="28"/>
    </location>
</feature>
<sequence length="249" mass="26076">DPPSRRGARAGVRAAHRVLRGRTSRRRGPGADGRRTPVGDSRDAGPDAGPDSSRPVERGDARGGARRARRGGAGRAGTAPLLPQRAGAGTPLGARGPLPRQSGRRGGHAHPGQRPDRVTPRPRWRRRAGGGRQLPRHRSPHVALRAVPRPAHAPPRRPGAGAVGGHRLRLPGDGHPLDLLPVAAVAGRAVRGRPGTSRRRPGAPGDHPVHLRDARGPRGGQLLVGRARQPRAPHRQGRCPGGGAARTCL</sequence>
<evidence type="ECO:0000313" key="2">
    <source>
        <dbReference type="EMBL" id="CAA9326174.1"/>
    </source>
</evidence>